<proteinExistence type="predicted"/>
<evidence type="ECO:0000256" key="2">
    <source>
        <dbReference type="SAM" id="Phobius"/>
    </source>
</evidence>
<feature type="region of interest" description="Disordered" evidence="1">
    <location>
        <begin position="1"/>
        <end position="58"/>
    </location>
</feature>
<sequence length="289" mass="33759">MNNNNLEDQFSRDQSSEDQFSQDQSIQNQFRQNQSSIRPQGNIIRTQRNNYRIRPQQDDDSCEEIPIRKENKFISYCKGKYSEIQRNVLYKFLFSSKKTHTYNPLLKVYSDDEFNKDYVNKTSYKQFFRDTIDNYVNIYFNKFKETVTPGGIWDYAKNIGVTHIAVAATLLIGIKGVICCTLIYFSFTFIKNVLDKDNHHVNRENKYKQALKYSTLSTVRISLAVLSTFHSVLIDKCVFISKIVVSAICFDAQNSTDRRISESFDKFNRLGIGMFLSSTQSTQNRQNEI</sequence>
<dbReference type="Proteomes" id="UP001289135">
    <property type="component" value="Unassembled WGS sequence"/>
</dbReference>
<dbReference type="RefSeq" id="WP_322498347.1">
    <property type="nucleotide sequence ID" value="NZ_JARGYU010000001.1"/>
</dbReference>
<comment type="caution">
    <text evidence="3">The sequence shown here is derived from an EMBL/GenBank/DDBJ whole genome shotgun (WGS) entry which is preliminary data.</text>
</comment>
<dbReference type="AlphaFoldDB" id="A0AAE4VJF8"/>
<reference evidence="3" key="1">
    <citation type="submission" date="2023-02" db="EMBL/GenBank/DDBJ databases">
        <title>Host association and intracellularity evolved multiple times independently in the Rickettsiales.</title>
        <authorList>
            <person name="Castelli M."/>
            <person name="Nardi T."/>
            <person name="Gammuto L."/>
            <person name="Bellinzona G."/>
            <person name="Sabaneyeva E."/>
            <person name="Potekhin A."/>
            <person name="Serra V."/>
            <person name="Petroni G."/>
            <person name="Sassera D."/>
        </authorList>
    </citation>
    <scope>NUCLEOTIDE SEQUENCE</scope>
    <source>
        <strain evidence="3">USBL-36I1</strain>
    </source>
</reference>
<evidence type="ECO:0000313" key="3">
    <source>
        <dbReference type="EMBL" id="MDZ5760911.1"/>
    </source>
</evidence>
<keyword evidence="2" id="KW-0812">Transmembrane</keyword>
<evidence type="ECO:0000256" key="1">
    <source>
        <dbReference type="SAM" id="MobiDB-lite"/>
    </source>
</evidence>
<dbReference type="EMBL" id="JARGYU010000001">
    <property type="protein sequence ID" value="MDZ5760911.1"/>
    <property type="molecule type" value="Genomic_DNA"/>
</dbReference>
<accession>A0AAE4VJF8</accession>
<evidence type="ECO:0000313" key="4">
    <source>
        <dbReference type="Proteomes" id="UP001289135"/>
    </source>
</evidence>
<keyword evidence="2" id="KW-0472">Membrane</keyword>
<protein>
    <recommendedName>
        <fullName evidence="5">Transmembrane protein</fullName>
    </recommendedName>
</protein>
<organism evidence="3 4">
    <name type="scientific">Lyticum sinuosum</name>
    <dbReference type="NCBI Taxonomy" id="1332059"/>
    <lineage>
        <taxon>Bacteria</taxon>
        <taxon>Pseudomonadati</taxon>
        <taxon>Pseudomonadota</taxon>
        <taxon>Alphaproteobacteria</taxon>
        <taxon>Rickettsiales</taxon>
        <taxon>Lyticum</taxon>
    </lineage>
</organism>
<feature type="transmembrane region" description="Helical" evidence="2">
    <location>
        <begin position="164"/>
        <end position="190"/>
    </location>
</feature>
<gene>
    <name evidence="3" type="ORF">Lyticum_00067</name>
</gene>
<evidence type="ECO:0008006" key="5">
    <source>
        <dbReference type="Google" id="ProtNLM"/>
    </source>
</evidence>
<keyword evidence="4" id="KW-1185">Reference proteome</keyword>
<keyword evidence="2" id="KW-1133">Transmembrane helix</keyword>
<feature type="compositionally biased region" description="Polar residues" evidence="1">
    <location>
        <begin position="26"/>
        <end position="50"/>
    </location>
</feature>
<name>A0AAE4VJF8_9RICK</name>